<dbReference type="RefSeq" id="WP_076836682.1">
    <property type="nucleotide sequence ID" value="NZ_CP019434.1"/>
</dbReference>
<gene>
    <name evidence="11" type="ORF">BW247_07950</name>
</gene>
<evidence type="ECO:0000313" key="11">
    <source>
        <dbReference type="EMBL" id="APZ43034.1"/>
    </source>
</evidence>
<sequence>MSIDLKRPESLGIQAPAASSRTGKPEASPKESSASGTTSSPSAGAAGDSVTLTPAGMQLAQAGVTLSQQPVVDSQRVDQIRQKIQSGNYVIDPRRVADKLLGYEISQKK</sequence>
<keyword evidence="4" id="KW-1005">Bacterial flagellum biogenesis</keyword>
<evidence type="ECO:0000256" key="8">
    <source>
        <dbReference type="ARBA" id="ARBA00030117"/>
    </source>
</evidence>
<dbReference type="GO" id="GO:0044781">
    <property type="term" value="P:bacterial-type flagellum organization"/>
    <property type="evidence" value="ECO:0007669"/>
    <property type="project" value="UniProtKB-KW"/>
</dbReference>
<dbReference type="EMBL" id="CP019434">
    <property type="protein sequence ID" value="APZ43034.1"/>
    <property type="molecule type" value="Genomic_DNA"/>
</dbReference>
<accession>A0A1P8UGZ3</accession>
<evidence type="ECO:0000256" key="7">
    <source>
        <dbReference type="ARBA" id="ARBA00024739"/>
    </source>
</evidence>
<dbReference type="InterPro" id="IPR007412">
    <property type="entry name" value="FlgM"/>
</dbReference>
<name>A0A1P8UGZ3_9GAMM</name>
<evidence type="ECO:0000256" key="5">
    <source>
        <dbReference type="ARBA" id="ARBA00023015"/>
    </source>
</evidence>
<dbReference type="InterPro" id="IPR035890">
    <property type="entry name" value="Anti-sigma-28_factor_FlgM_sf"/>
</dbReference>
<evidence type="ECO:0000256" key="4">
    <source>
        <dbReference type="ARBA" id="ARBA00022795"/>
    </source>
</evidence>
<dbReference type="STRING" id="1765967.BW247_07950"/>
<dbReference type="InterPro" id="IPR031316">
    <property type="entry name" value="FlgM_C"/>
</dbReference>
<feature type="region of interest" description="Disordered" evidence="9">
    <location>
        <begin position="1"/>
        <end position="54"/>
    </location>
</feature>
<dbReference type="GO" id="GO:0045892">
    <property type="term" value="P:negative regulation of DNA-templated transcription"/>
    <property type="evidence" value="ECO:0007669"/>
    <property type="project" value="InterPro"/>
</dbReference>
<feature type="compositionally biased region" description="Low complexity" evidence="9">
    <location>
        <begin position="32"/>
        <end position="49"/>
    </location>
</feature>
<evidence type="ECO:0000256" key="6">
    <source>
        <dbReference type="ARBA" id="ARBA00023163"/>
    </source>
</evidence>
<evidence type="ECO:0000256" key="9">
    <source>
        <dbReference type="SAM" id="MobiDB-lite"/>
    </source>
</evidence>
<keyword evidence="11" id="KW-0969">Cilium</keyword>
<dbReference type="Proteomes" id="UP000243807">
    <property type="component" value="Chromosome"/>
</dbReference>
<comment type="function">
    <text evidence="7">Responsible for the coupling of flagellin expression to flagellar assembly by preventing expression of the flagellin genes when a component of the middle class of proteins is defective. It negatively regulates flagellar genes by inhibiting the activity of FliA by directly binding to FliA.</text>
</comment>
<evidence type="ECO:0000259" key="10">
    <source>
        <dbReference type="Pfam" id="PF04316"/>
    </source>
</evidence>
<dbReference type="AlphaFoldDB" id="A0A1P8UGZ3"/>
<dbReference type="KEGG" id="afy:BW247_07950"/>
<keyword evidence="11" id="KW-0282">Flagellum</keyword>
<evidence type="ECO:0000313" key="12">
    <source>
        <dbReference type="Proteomes" id="UP000243807"/>
    </source>
</evidence>
<keyword evidence="11" id="KW-0966">Cell projection</keyword>
<keyword evidence="6" id="KW-0804">Transcription</keyword>
<protein>
    <recommendedName>
        <fullName evidence="2">Negative regulator of flagellin synthesis</fullName>
    </recommendedName>
    <alternativeName>
        <fullName evidence="8">Anti-sigma-28 factor</fullName>
    </alternativeName>
</protein>
<keyword evidence="3" id="KW-0678">Repressor</keyword>
<keyword evidence="12" id="KW-1185">Reference proteome</keyword>
<comment type="similarity">
    <text evidence="1">Belongs to the FlgM family.</text>
</comment>
<keyword evidence="5" id="KW-0805">Transcription regulation</keyword>
<feature type="domain" description="Anti-sigma-28 factor FlgM C-terminal" evidence="10">
    <location>
        <begin position="48"/>
        <end position="101"/>
    </location>
</feature>
<evidence type="ECO:0000256" key="1">
    <source>
        <dbReference type="ARBA" id="ARBA00005322"/>
    </source>
</evidence>
<evidence type="ECO:0000256" key="3">
    <source>
        <dbReference type="ARBA" id="ARBA00022491"/>
    </source>
</evidence>
<evidence type="ECO:0000256" key="2">
    <source>
        <dbReference type="ARBA" id="ARBA00017823"/>
    </source>
</evidence>
<dbReference type="NCBIfam" id="TIGR03824">
    <property type="entry name" value="FlgM_jcvi"/>
    <property type="match status" value="1"/>
</dbReference>
<dbReference type="SUPFAM" id="SSF101498">
    <property type="entry name" value="Anti-sigma factor FlgM"/>
    <property type="match status" value="1"/>
</dbReference>
<dbReference type="Pfam" id="PF04316">
    <property type="entry name" value="FlgM"/>
    <property type="match status" value="1"/>
</dbReference>
<dbReference type="OrthoDB" id="5797147at2"/>
<reference evidence="11 12" key="1">
    <citation type="submission" date="2017-01" db="EMBL/GenBank/DDBJ databases">
        <title>Draft sequence of Acidihalobacter ferrooxidans strain DSM 14175 (strain V8).</title>
        <authorList>
            <person name="Khaleque H.N."/>
            <person name="Ramsay J.P."/>
            <person name="Murphy R.J.T."/>
            <person name="Kaksonen A.H."/>
            <person name="Boxall N.J."/>
            <person name="Watkin E.L.J."/>
        </authorList>
    </citation>
    <scope>NUCLEOTIDE SEQUENCE [LARGE SCALE GENOMIC DNA]</scope>
    <source>
        <strain evidence="11 12">V8</strain>
    </source>
</reference>
<organism evidence="11 12">
    <name type="scientific">Acidihalobacter ferrooxydans</name>
    <dbReference type="NCBI Taxonomy" id="1765967"/>
    <lineage>
        <taxon>Bacteria</taxon>
        <taxon>Pseudomonadati</taxon>
        <taxon>Pseudomonadota</taxon>
        <taxon>Gammaproteobacteria</taxon>
        <taxon>Chromatiales</taxon>
        <taxon>Ectothiorhodospiraceae</taxon>
        <taxon>Acidihalobacter</taxon>
    </lineage>
</organism>
<proteinExistence type="inferred from homology"/>